<keyword evidence="19" id="KW-1185">Reference proteome</keyword>
<dbReference type="FunFam" id="2.70.150.10:FF:000068">
    <property type="entry name" value="Copper resistance-associated P-type ATPase"/>
    <property type="match status" value="1"/>
</dbReference>
<dbReference type="eggNOG" id="KOG0207">
    <property type="taxonomic scope" value="Eukaryota"/>
</dbReference>
<name>R7YV80_CONA1</name>
<dbReference type="InterPro" id="IPR018303">
    <property type="entry name" value="ATPase_P-typ_P_site"/>
</dbReference>
<accession>R7YV80</accession>
<keyword evidence="11 15" id="KW-1133">Transmembrane helix</keyword>
<dbReference type="InterPro" id="IPR036412">
    <property type="entry name" value="HAD-like_sf"/>
</dbReference>
<dbReference type="Proteomes" id="UP000016924">
    <property type="component" value="Unassembled WGS sequence"/>
</dbReference>
<dbReference type="SFLD" id="SFLDG00002">
    <property type="entry name" value="C1.7:_P-type_atpase_like"/>
    <property type="match status" value="1"/>
</dbReference>
<dbReference type="InterPro" id="IPR006122">
    <property type="entry name" value="HMA_Cu_ion-bd"/>
</dbReference>
<feature type="transmembrane region" description="Helical" evidence="15">
    <location>
        <begin position="488"/>
        <end position="507"/>
    </location>
</feature>
<dbReference type="HOGENOM" id="CLU_001771_0_2_1"/>
<dbReference type="InterPro" id="IPR006121">
    <property type="entry name" value="HMA_dom"/>
</dbReference>
<evidence type="ECO:0000313" key="18">
    <source>
        <dbReference type="EMBL" id="EON65840.1"/>
    </source>
</evidence>
<gene>
    <name evidence="18" type="ORF">W97_05082</name>
</gene>
<dbReference type="NCBIfam" id="TIGR01525">
    <property type="entry name" value="ATPase-IB_hvy"/>
    <property type="match status" value="1"/>
</dbReference>
<dbReference type="InterPro" id="IPR059000">
    <property type="entry name" value="ATPase_P-type_domA"/>
</dbReference>
<dbReference type="FunFam" id="3.30.70.100:FF:000001">
    <property type="entry name" value="ATPase copper transporting beta"/>
    <property type="match status" value="2"/>
</dbReference>
<evidence type="ECO:0000256" key="9">
    <source>
        <dbReference type="ARBA" id="ARBA00022842"/>
    </source>
</evidence>
<sequence length="1219" mass="132153">MDGTVTRQIAFIISNLHCSSCVSSIEEVLSRLQPKPLSISHSIVQHIVTVVHPVSLAAETIAKTLEDEGYEVYSVIGNPLSEQPIIIDETRLVQDGEQGSWVLGQSLQRWWSSGSLAAAERKKQRHKEHCEQCRSEHEAAENGEELAPHPIDSMDTERGAKAEKFVVVHSTSASRKFIASLAIEGMSCSSCVSKISHSLEEKPWVESANVNLLTNSATVIFTGEDHTKELIEAIRDVGYEADIEQVEEIGKDRMIPSAPRLESDLWKASYTVGGMTCSSCVGSITKAVDQLPWVKAVDVNLLANSAVVVLEGKDHLDEIQNAIENVGYEAKLIEVVEAGGNRQQQSSRRTVSIQVGGMYCEHCPERMEKAILALSKEVVLDKPATVGDPILKVSYSPDAPRLTVRTILASISDADPAFKPSIHHPMTIEERSQRMQAREQRHILYRLILSVVIAIPTLIIGIVYMALVSESDPNRQYLMEPLSRISRMEWSLFALATPVYFFAADIFHRRMLKELRALWRPGSQTPILGRFYRFGSMNMLISLGTTIAYFSSIAEMAITATRNKDPHMDMGMGMGMDDEATPSYFDSVVLLTMFLLAGRLIEAYSKAKTGDAVAMLRKLRPTEALLVSSEAAYSPEAQSDTSVQKINVDLLESGDIVRILHGGSPPCDGTVIAGSAKFDESSLTGESRLVSKSVGDNVYSGTVNQGGAISIRLTGVAGASMLDQIIKVVREGQTRRAPVERVADALTSYFVPLVVLVAVSTWIIWLALGLSGALPESWRDTNVGGWPFWSLQFAIAVFVIACPCGIGLAAPTALFVGGGLAAKYGILVKGGGEAFQETSQLDCIVFDKTGTLTQGGEPVITDYLYTNGSGEGFADEDTAFATVKMLEEDSSHPIARAVVGFCKARNASGFTTKETFEIAGRGMKGSFTATAHPGKLIGVLVGNETLMSDHGVVVPEDVARTLNTWKSEAKSVVLTAMRIVPEDAAVSVTDEWTLSAIFSVSDPLRQEATSVVNALQRRGIDVWMISGDNPVTAFAIGDKVGIPRENIIAGVLPEQKAEKIKYLQNSLQKRQSGRFRRRSNRTRATVAMVGDGINDSPALTTADVGVAIGSGSDVAISAAKFILLTSDLTAILTLTDLSHAVFRRIKFNFLWALIYNMAAVPVAAGVFYPLTSNGNHIRLDPVWAALAMALSSVSVVCSSLLLRSRLPLVGFRAQKQRAD</sequence>
<evidence type="ECO:0000256" key="13">
    <source>
        <dbReference type="ARBA" id="ARBA00023065"/>
    </source>
</evidence>
<keyword evidence="10" id="KW-1278">Translocase</keyword>
<dbReference type="Gene3D" id="3.40.1110.10">
    <property type="entry name" value="Calcium-transporting ATPase, cytoplasmic domain N"/>
    <property type="match status" value="1"/>
</dbReference>
<evidence type="ECO:0000256" key="1">
    <source>
        <dbReference type="ARBA" id="ARBA00004127"/>
    </source>
</evidence>
<dbReference type="PROSITE" id="PS01047">
    <property type="entry name" value="HMA_1"/>
    <property type="match status" value="2"/>
</dbReference>
<feature type="compositionally biased region" description="Basic and acidic residues" evidence="16">
    <location>
        <begin position="128"/>
        <end position="140"/>
    </location>
</feature>
<keyword evidence="9" id="KW-0460">Magnesium</keyword>
<dbReference type="GO" id="GO:0005524">
    <property type="term" value="F:ATP binding"/>
    <property type="evidence" value="ECO:0007669"/>
    <property type="project" value="UniProtKB-UniRule"/>
</dbReference>
<feature type="transmembrane region" description="Helical" evidence="15">
    <location>
        <begin position="788"/>
        <end position="816"/>
    </location>
</feature>
<keyword evidence="14 15" id="KW-0472">Membrane</keyword>
<reference evidence="19" key="1">
    <citation type="submission" date="2012-06" db="EMBL/GenBank/DDBJ databases">
        <title>The genome sequence of Coniosporium apollinis CBS 100218.</title>
        <authorList>
            <consortium name="The Broad Institute Genome Sequencing Platform"/>
            <person name="Cuomo C."/>
            <person name="Gorbushina A."/>
            <person name="Noack S."/>
            <person name="Walker B."/>
            <person name="Young S.K."/>
            <person name="Zeng Q."/>
            <person name="Gargeya S."/>
            <person name="Fitzgerald M."/>
            <person name="Haas B."/>
            <person name="Abouelleil A."/>
            <person name="Alvarado L."/>
            <person name="Arachchi H.M."/>
            <person name="Berlin A.M."/>
            <person name="Chapman S.B."/>
            <person name="Goldberg J."/>
            <person name="Griggs A."/>
            <person name="Gujja S."/>
            <person name="Hansen M."/>
            <person name="Howarth C."/>
            <person name="Imamovic A."/>
            <person name="Larimer J."/>
            <person name="McCowan C."/>
            <person name="Montmayeur A."/>
            <person name="Murphy C."/>
            <person name="Neiman D."/>
            <person name="Pearson M."/>
            <person name="Priest M."/>
            <person name="Roberts A."/>
            <person name="Saif S."/>
            <person name="Shea T."/>
            <person name="Sisk P."/>
            <person name="Sykes S."/>
            <person name="Wortman J."/>
            <person name="Nusbaum C."/>
            <person name="Birren B."/>
        </authorList>
    </citation>
    <scope>NUCLEOTIDE SEQUENCE [LARGE SCALE GENOMIC DNA]</scope>
    <source>
        <strain evidence="19">CBS 100218</strain>
    </source>
</reference>
<feature type="transmembrane region" description="Helical" evidence="15">
    <location>
        <begin position="581"/>
        <end position="601"/>
    </location>
</feature>
<dbReference type="PANTHER" id="PTHR43520">
    <property type="entry name" value="ATP7, ISOFORM B"/>
    <property type="match status" value="1"/>
</dbReference>
<keyword evidence="7 15" id="KW-0547">Nucleotide-binding</keyword>
<dbReference type="SUPFAM" id="SSF81665">
    <property type="entry name" value="Calcium ATPase, transmembrane domain M"/>
    <property type="match status" value="1"/>
</dbReference>
<dbReference type="Gene3D" id="3.40.50.1000">
    <property type="entry name" value="HAD superfamily/HAD-like"/>
    <property type="match status" value="1"/>
</dbReference>
<evidence type="ECO:0000256" key="7">
    <source>
        <dbReference type="ARBA" id="ARBA00022741"/>
    </source>
</evidence>
<feature type="transmembrane region" description="Helical" evidence="15">
    <location>
        <begin position="443"/>
        <end position="468"/>
    </location>
</feature>
<protein>
    <recommendedName>
        <fullName evidence="17">HMA domain-containing protein</fullName>
    </recommendedName>
</protein>
<dbReference type="GO" id="GO:0005507">
    <property type="term" value="F:copper ion binding"/>
    <property type="evidence" value="ECO:0007669"/>
    <property type="project" value="InterPro"/>
</dbReference>
<evidence type="ECO:0000256" key="15">
    <source>
        <dbReference type="RuleBase" id="RU362081"/>
    </source>
</evidence>
<dbReference type="OrthoDB" id="432719at2759"/>
<dbReference type="NCBIfam" id="TIGR00003">
    <property type="entry name" value="copper ion binding protein"/>
    <property type="match status" value="2"/>
</dbReference>
<dbReference type="InterPro" id="IPR027256">
    <property type="entry name" value="P-typ_ATPase_IB"/>
</dbReference>
<evidence type="ECO:0000256" key="6">
    <source>
        <dbReference type="ARBA" id="ARBA00022737"/>
    </source>
</evidence>
<keyword evidence="13" id="KW-0406">Ion transport</keyword>
<dbReference type="PRINTS" id="PR00119">
    <property type="entry name" value="CATATPASE"/>
</dbReference>
<dbReference type="InterPro" id="IPR044492">
    <property type="entry name" value="P_typ_ATPase_HD_dom"/>
</dbReference>
<keyword evidence="5 15" id="KW-0479">Metal-binding</keyword>
<dbReference type="EMBL" id="JH767576">
    <property type="protein sequence ID" value="EON65840.1"/>
    <property type="molecule type" value="Genomic_DNA"/>
</dbReference>
<feature type="domain" description="HMA" evidence="17">
    <location>
        <begin position="266"/>
        <end position="331"/>
    </location>
</feature>
<dbReference type="GO" id="GO:0016887">
    <property type="term" value="F:ATP hydrolysis activity"/>
    <property type="evidence" value="ECO:0007669"/>
    <property type="project" value="InterPro"/>
</dbReference>
<evidence type="ECO:0000313" key="19">
    <source>
        <dbReference type="Proteomes" id="UP000016924"/>
    </source>
</evidence>
<comment type="subcellular location">
    <subcellularLocation>
        <location evidence="1">Endomembrane system</location>
        <topology evidence="1">Multi-pass membrane protein</topology>
    </subcellularLocation>
    <subcellularLocation>
        <location evidence="15">Membrane</location>
    </subcellularLocation>
</comment>
<dbReference type="Pfam" id="PF00122">
    <property type="entry name" value="E1-E2_ATPase"/>
    <property type="match status" value="1"/>
</dbReference>
<dbReference type="Gene3D" id="3.30.70.100">
    <property type="match status" value="3"/>
</dbReference>
<dbReference type="InterPro" id="IPR017969">
    <property type="entry name" value="Heavy-metal-associated_CS"/>
</dbReference>
<evidence type="ECO:0000256" key="14">
    <source>
        <dbReference type="ARBA" id="ARBA00023136"/>
    </source>
</evidence>
<dbReference type="SUPFAM" id="SSF81653">
    <property type="entry name" value="Calcium ATPase, transduction domain A"/>
    <property type="match status" value="1"/>
</dbReference>
<evidence type="ECO:0000256" key="12">
    <source>
        <dbReference type="ARBA" id="ARBA00023008"/>
    </source>
</evidence>
<dbReference type="GO" id="GO:0055070">
    <property type="term" value="P:copper ion homeostasis"/>
    <property type="evidence" value="ECO:0007669"/>
    <property type="project" value="TreeGrafter"/>
</dbReference>
<dbReference type="InterPro" id="IPR023298">
    <property type="entry name" value="ATPase_P-typ_TM_dom_sf"/>
</dbReference>
<dbReference type="InterPro" id="IPR008250">
    <property type="entry name" value="ATPase_P-typ_transduc_dom_A_sf"/>
</dbReference>
<dbReference type="STRING" id="1168221.R7YV80"/>
<dbReference type="AlphaFoldDB" id="R7YV80"/>
<dbReference type="InterPro" id="IPR036163">
    <property type="entry name" value="HMA_dom_sf"/>
</dbReference>
<comment type="similarity">
    <text evidence="2 15">Belongs to the cation transport ATPase (P-type) (TC 3.A.3) family. Type IB subfamily.</text>
</comment>
<evidence type="ECO:0000256" key="4">
    <source>
        <dbReference type="ARBA" id="ARBA00022692"/>
    </source>
</evidence>
<dbReference type="Gene3D" id="2.70.150.10">
    <property type="entry name" value="Calcium-transporting ATPase, cytoplasmic transduction domain A"/>
    <property type="match status" value="1"/>
</dbReference>
<dbReference type="Pfam" id="PF00702">
    <property type="entry name" value="Hydrolase"/>
    <property type="match status" value="1"/>
</dbReference>
<feature type="region of interest" description="Disordered" evidence="16">
    <location>
        <begin position="127"/>
        <end position="154"/>
    </location>
</feature>
<keyword evidence="4 15" id="KW-0812">Transmembrane</keyword>
<evidence type="ECO:0000256" key="8">
    <source>
        <dbReference type="ARBA" id="ARBA00022840"/>
    </source>
</evidence>
<feature type="transmembrane region" description="Helical" evidence="15">
    <location>
        <begin position="1182"/>
        <end position="1202"/>
    </location>
</feature>
<dbReference type="RefSeq" id="XP_007781157.1">
    <property type="nucleotide sequence ID" value="XM_007782967.1"/>
</dbReference>
<dbReference type="PROSITE" id="PS50846">
    <property type="entry name" value="HMA_2"/>
    <property type="match status" value="3"/>
</dbReference>
<dbReference type="PROSITE" id="PS00154">
    <property type="entry name" value="ATPASE_E1_E2"/>
    <property type="match status" value="1"/>
</dbReference>
<evidence type="ECO:0000256" key="2">
    <source>
        <dbReference type="ARBA" id="ARBA00006024"/>
    </source>
</evidence>
<dbReference type="SUPFAM" id="SSF81660">
    <property type="entry name" value="Metal cation-transporting ATPase, ATP-binding domain N"/>
    <property type="match status" value="1"/>
</dbReference>
<evidence type="ECO:0000256" key="11">
    <source>
        <dbReference type="ARBA" id="ARBA00022989"/>
    </source>
</evidence>
<dbReference type="InterPro" id="IPR023214">
    <property type="entry name" value="HAD_sf"/>
</dbReference>
<dbReference type="OMA" id="AMHRRHQ"/>
<evidence type="ECO:0000256" key="10">
    <source>
        <dbReference type="ARBA" id="ARBA00022967"/>
    </source>
</evidence>
<dbReference type="InterPro" id="IPR001757">
    <property type="entry name" value="P_typ_ATPase"/>
</dbReference>
<evidence type="ECO:0000256" key="16">
    <source>
        <dbReference type="SAM" id="MobiDB-lite"/>
    </source>
</evidence>
<dbReference type="SUPFAM" id="SSF56784">
    <property type="entry name" value="HAD-like"/>
    <property type="match status" value="1"/>
</dbReference>
<dbReference type="Pfam" id="PF00403">
    <property type="entry name" value="HMA"/>
    <property type="match status" value="3"/>
</dbReference>
<evidence type="ECO:0000256" key="3">
    <source>
        <dbReference type="ARBA" id="ARBA00022448"/>
    </source>
</evidence>
<feature type="transmembrane region" description="Helical" evidence="15">
    <location>
        <begin position="1149"/>
        <end position="1170"/>
    </location>
</feature>
<dbReference type="GO" id="GO:0043682">
    <property type="term" value="F:P-type divalent copper transporter activity"/>
    <property type="evidence" value="ECO:0007669"/>
    <property type="project" value="TreeGrafter"/>
</dbReference>
<dbReference type="SUPFAM" id="SSF55008">
    <property type="entry name" value="HMA, heavy metal-associated domain"/>
    <property type="match status" value="3"/>
</dbReference>
<evidence type="ECO:0000259" key="17">
    <source>
        <dbReference type="PROSITE" id="PS50846"/>
    </source>
</evidence>
<dbReference type="PANTHER" id="PTHR43520:SF32">
    <property type="entry name" value="COPPER RESISTANCE P-TYPE ATPASE (EUROFUNG)"/>
    <property type="match status" value="1"/>
</dbReference>
<dbReference type="CDD" id="cd02094">
    <property type="entry name" value="P-type_ATPase_Cu-like"/>
    <property type="match status" value="1"/>
</dbReference>
<proteinExistence type="inferred from homology"/>
<dbReference type="NCBIfam" id="TIGR01494">
    <property type="entry name" value="ATPase_P-type"/>
    <property type="match status" value="2"/>
</dbReference>
<dbReference type="InterPro" id="IPR023299">
    <property type="entry name" value="ATPase_P-typ_cyto_dom_N"/>
</dbReference>
<dbReference type="SFLD" id="SFLDF00027">
    <property type="entry name" value="p-type_atpase"/>
    <property type="match status" value="1"/>
</dbReference>
<dbReference type="GO" id="GO:0016020">
    <property type="term" value="C:membrane"/>
    <property type="evidence" value="ECO:0007669"/>
    <property type="project" value="UniProtKB-SubCell"/>
</dbReference>
<feature type="domain" description="HMA" evidence="17">
    <location>
        <begin position="7"/>
        <end position="73"/>
    </location>
</feature>
<dbReference type="SFLD" id="SFLDS00003">
    <property type="entry name" value="Haloacid_Dehalogenase"/>
    <property type="match status" value="1"/>
</dbReference>
<dbReference type="GeneID" id="19902393"/>
<evidence type="ECO:0000256" key="5">
    <source>
        <dbReference type="ARBA" id="ARBA00022723"/>
    </source>
</evidence>
<feature type="domain" description="HMA" evidence="17">
    <location>
        <begin position="177"/>
        <end position="242"/>
    </location>
</feature>
<organism evidence="18 19">
    <name type="scientific">Coniosporium apollinis (strain CBS 100218)</name>
    <name type="common">Rock-inhabiting black yeast</name>
    <dbReference type="NCBI Taxonomy" id="1168221"/>
    <lineage>
        <taxon>Eukaryota</taxon>
        <taxon>Fungi</taxon>
        <taxon>Dikarya</taxon>
        <taxon>Ascomycota</taxon>
        <taxon>Pezizomycotina</taxon>
        <taxon>Dothideomycetes</taxon>
        <taxon>Dothideomycetes incertae sedis</taxon>
        <taxon>Coniosporium</taxon>
    </lineage>
</organism>
<keyword evidence="12" id="KW-0186">Copper</keyword>
<keyword evidence="8 15" id="KW-0067">ATP-binding</keyword>
<keyword evidence="3" id="KW-0813">Transport</keyword>
<keyword evidence="6" id="KW-0677">Repeat</keyword>
<feature type="transmembrane region" description="Helical" evidence="15">
    <location>
        <begin position="540"/>
        <end position="561"/>
    </location>
</feature>
<dbReference type="CDD" id="cd00371">
    <property type="entry name" value="HMA"/>
    <property type="match status" value="3"/>
</dbReference>
<feature type="transmembrane region" description="Helical" evidence="15">
    <location>
        <begin position="745"/>
        <end position="768"/>
    </location>
</feature>